<gene>
    <name evidence="1" type="ORF">UFOPK2921_00438</name>
</gene>
<evidence type="ECO:0000313" key="1">
    <source>
        <dbReference type="EMBL" id="CAB4774263.1"/>
    </source>
</evidence>
<protein>
    <submittedName>
        <fullName evidence="1">Unannotated protein</fullName>
    </submittedName>
</protein>
<dbReference type="AlphaFoldDB" id="A0A6J6VTI3"/>
<sequence length="196" mass="21573">MKKLLAIGALLCLSACRTGTTSITGEVPETLAIALATTTGESLSNEVPPDSVVELSVVTTQEELITAFNFAIHQRIDCGRDPYHCDVQSFADVGSPLFVEISELMEIRRNANIVASNNGSLRYRIEAVELRTTDIAIVTTCITDDTVLVDGEIIFDDSLFSVQTKWTMVRSGQTWLWESAQALHWDVEEDLCRFAA</sequence>
<accession>A0A6J6VTI3</accession>
<name>A0A6J6VTI3_9ZZZZ</name>
<reference evidence="1" key="1">
    <citation type="submission" date="2020-05" db="EMBL/GenBank/DDBJ databases">
        <authorList>
            <person name="Chiriac C."/>
            <person name="Salcher M."/>
            <person name="Ghai R."/>
            <person name="Kavagutti S V."/>
        </authorList>
    </citation>
    <scope>NUCLEOTIDE SEQUENCE</scope>
</reference>
<dbReference type="EMBL" id="CAEZZV010000038">
    <property type="protein sequence ID" value="CAB4774263.1"/>
    <property type="molecule type" value="Genomic_DNA"/>
</dbReference>
<proteinExistence type="predicted"/>
<organism evidence="1">
    <name type="scientific">freshwater metagenome</name>
    <dbReference type="NCBI Taxonomy" id="449393"/>
    <lineage>
        <taxon>unclassified sequences</taxon>
        <taxon>metagenomes</taxon>
        <taxon>ecological metagenomes</taxon>
    </lineage>
</organism>